<keyword evidence="2" id="KW-0238">DNA-binding</keyword>
<dbReference type="SUPFAM" id="SSF47413">
    <property type="entry name" value="lambda repressor-like DNA-binding domains"/>
    <property type="match status" value="1"/>
</dbReference>
<evidence type="ECO:0000313" key="2">
    <source>
        <dbReference type="EMBL" id="PYE49803.1"/>
    </source>
</evidence>
<protein>
    <submittedName>
        <fullName evidence="2">Cro/C1-type helix-turn-helix DNA-binding protein</fullName>
    </submittedName>
    <submittedName>
        <fullName evidence="3">Helix-turn-helix transcriptional regulator</fullName>
    </submittedName>
</protein>
<dbReference type="EMBL" id="CP054614">
    <property type="protein sequence ID" value="QKS56517.1"/>
    <property type="molecule type" value="Genomic_DNA"/>
</dbReference>
<dbReference type="InterPro" id="IPR010982">
    <property type="entry name" value="Lambda_DNA-bd_dom_sf"/>
</dbReference>
<evidence type="ECO:0000313" key="5">
    <source>
        <dbReference type="Proteomes" id="UP000509327"/>
    </source>
</evidence>
<keyword evidence="5" id="KW-1185">Reference proteome</keyword>
<evidence type="ECO:0000313" key="3">
    <source>
        <dbReference type="EMBL" id="QKS56517.1"/>
    </source>
</evidence>
<organism evidence="2 4">
    <name type="scientific">Paenibacillus barcinonensis</name>
    <dbReference type="NCBI Taxonomy" id="198119"/>
    <lineage>
        <taxon>Bacteria</taxon>
        <taxon>Bacillati</taxon>
        <taxon>Bacillota</taxon>
        <taxon>Bacilli</taxon>
        <taxon>Bacillales</taxon>
        <taxon>Paenibacillaceae</taxon>
        <taxon>Paenibacillus</taxon>
    </lineage>
</organism>
<dbReference type="AlphaFoldDB" id="A0A2V4WE78"/>
<dbReference type="EMBL" id="QJSW01000005">
    <property type="protein sequence ID" value="PYE49803.1"/>
    <property type="molecule type" value="Genomic_DNA"/>
</dbReference>
<dbReference type="Gene3D" id="1.10.260.40">
    <property type="entry name" value="lambda repressor-like DNA-binding domains"/>
    <property type="match status" value="1"/>
</dbReference>
<sequence length="74" mass="8573">MRINKKIRALIKQRGLTFTYVADKSDIQFKKFSRMMTSRQKIGTDEYERICSVLGVAPGYFFEEKFLGNKKGAS</sequence>
<dbReference type="PROSITE" id="PS50943">
    <property type="entry name" value="HTH_CROC1"/>
    <property type="match status" value="1"/>
</dbReference>
<dbReference type="Proteomes" id="UP000509327">
    <property type="component" value="Chromosome"/>
</dbReference>
<feature type="domain" description="HTH cro/C1-type" evidence="1">
    <location>
        <begin position="7"/>
        <end position="61"/>
    </location>
</feature>
<gene>
    <name evidence="2" type="ORF">DFQ00_105307</name>
    <name evidence="3" type="ORF">HUB98_09300</name>
</gene>
<dbReference type="RefSeq" id="WP_167433666.1">
    <property type="nucleotide sequence ID" value="NZ_CP054614.1"/>
</dbReference>
<accession>A0A2V4WE78</accession>
<evidence type="ECO:0000259" key="1">
    <source>
        <dbReference type="PROSITE" id="PS50943"/>
    </source>
</evidence>
<name>A0A2V4WE78_PAEBA</name>
<dbReference type="InterPro" id="IPR001387">
    <property type="entry name" value="Cro/C1-type_HTH"/>
</dbReference>
<dbReference type="GO" id="GO:0003677">
    <property type="term" value="F:DNA binding"/>
    <property type="evidence" value="ECO:0007669"/>
    <property type="project" value="UniProtKB-KW"/>
</dbReference>
<dbReference type="CDD" id="cd00093">
    <property type="entry name" value="HTH_XRE"/>
    <property type="match status" value="1"/>
</dbReference>
<dbReference type="Proteomes" id="UP000247790">
    <property type="component" value="Unassembled WGS sequence"/>
</dbReference>
<reference evidence="3 5" key="2">
    <citation type="submission" date="2020-06" db="EMBL/GenBank/DDBJ databases">
        <title>Complete genome of Paenibacillus barcinonensis KACC11450.</title>
        <authorList>
            <person name="Kim M."/>
            <person name="Park Y.-J."/>
            <person name="Shin J.-H."/>
        </authorList>
    </citation>
    <scope>NUCLEOTIDE SEQUENCE [LARGE SCALE GENOMIC DNA]</scope>
    <source>
        <strain evidence="3 5">KACC11450</strain>
    </source>
</reference>
<proteinExistence type="predicted"/>
<evidence type="ECO:0000313" key="4">
    <source>
        <dbReference type="Proteomes" id="UP000247790"/>
    </source>
</evidence>
<reference evidence="2 4" key="1">
    <citation type="submission" date="2018-06" db="EMBL/GenBank/DDBJ databases">
        <title>Genomic Encyclopedia of Type Strains, Phase III (KMG-III): the genomes of soil and plant-associated and newly described type strains.</title>
        <authorList>
            <person name="Whitman W."/>
        </authorList>
    </citation>
    <scope>NUCLEOTIDE SEQUENCE [LARGE SCALE GENOMIC DNA]</scope>
    <source>
        <strain evidence="2 4">CECT 7022</strain>
    </source>
</reference>